<dbReference type="RefSeq" id="XP_004829613.1">
    <property type="nucleotide sequence ID" value="XM_004829556.1"/>
</dbReference>
<dbReference type="PANTHER" id="PTHR16537:SF1">
    <property type="entry name" value="PROTEIN ZNRD2"/>
    <property type="match status" value="1"/>
</dbReference>
<gene>
    <name evidence="1" type="ORF">BEWA_027960</name>
</gene>
<dbReference type="OrthoDB" id="28939at2759"/>
<dbReference type="PANTHER" id="PTHR16537">
    <property type="entry name" value="SJOEGREN SYNDROME/SCLERODERMA AUTOANTIGEN 1"/>
    <property type="match status" value="1"/>
</dbReference>
<dbReference type="Pfam" id="PF06677">
    <property type="entry name" value="Auto_anti-p27"/>
    <property type="match status" value="1"/>
</dbReference>
<accession>L0AWI3</accession>
<dbReference type="EMBL" id="CP001669">
    <property type="protein sequence ID" value="AFZ79947.1"/>
    <property type="molecule type" value="Genomic_DNA"/>
</dbReference>
<evidence type="ECO:0000313" key="1">
    <source>
        <dbReference type="EMBL" id="AFZ79947.1"/>
    </source>
</evidence>
<protein>
    <submittedName>
        <fullName evidence="1">Uncharacterized protein</fullName>
    </submittedName>
</protein>
<keyword evidence="2" id="KW-1185">Reference proteome</keyword>
<reference evidence="1 2" key="1">
    <citation type="journal article" date="2012" name="BMC Genomics">
        <title>Comparative genomic analysis and phylogenetic position of Theileria equi.</title>
        <authorList>
            <person name="Kappmeyer L.S."/>
            <person name="Thiagarajan M."/>
            <person name="Herndon D.R."/>
            <person name="Ramsay J.D."/>
            <person name="Caler E."/>
            <person name="Djikeng A."/>
            <person name="Gillespie J.J."/>
            <person name="Lau A.O."/>
            <person name="Roalson E.H."/>
            <person name="Silva J.C."/>
            <person name="Silva M.G."/>
            <person name="Suarez C.E."/>
            <person name="Ueti M.W."/>
            <person name="Nene V.M."/>
            <person name="Mealey R.H."/>
            <person name="Knowles D.P."/>
            <person name="Brayton K.A."/>
        </authorList>
    </citation>
    <scope>NUCLEOTIDE SEQUENCE [LARGE SCALE GENOMIC DNA]</scope>
    <source>
        <strain evidence="1 2">WA</strain>
    </source>
</reference>
<dbReference type="GeneID" id="15807075"/>
<dbReference type="eggNOG" id="ENOG502SCA9">
    <property type="taxonomic scope" value="Eukaryota"/>
</dbReference>
<dbReference type="AlphaFoldDB" id="L0AWI3"/>
<name>L0AWI3_THEEQ</name>
<dbReference type="InterPro" id="IPR051888">
    <property type="entry name" value="UPF0148_domain"/>
</dbReference>
<dbReference type="Proteomes" id="UP000031512">
    <property type="component" value="Chromosome 1"/>
</dbReference>
<evidence type="ECO:0000313" key="2">
    <source>
        <dbReference type="Proteomes" id="UP000031512"/>
    </source>
</evidence>
<dbReference type="KEGG" id="beq:BEWA_027960"/>
<dbReference type="VEuPathDB" id="PiroplasmaDB:BEWA_027960"/>
<sequence>METMDVDFSSRTENDDTTQTMATLLLKGWTMLSETCRQCRDVPLMRSKTGQTRCCRCQNEASDEITQNIADLCNVSTECPKGRYTHSYNSYAEIPLDSSELMKIHNRNEIPEIKSVKPISMASNHSSDFRTRQLNLLDVQLNKALKRYTAMLSVANNNDSGDIESEVSLLKGIESVLNVMDTLKRLV</sequence>
<dbReference type="InterPro" id="IPR009563">
    <property type="entry name" value="SSSCA1"/>
</dbReference>
<organism evidence="1 2">
    <name type="scientific">Theileria equi strain WA</name>
    <dbReference type="NCBI Taxonomy" id="1537102"/>
    <lineage>
        <taxon>Eukaryota</taxon>
        <taxon>Sar</taxon>
        <taxon>Alveolata</taxon>
        <taxon>Apicomplexa</taxon>
        <taxon>Aconoidasida</taxon>
        <taxon>Piroplasmida</taxon>
        <taxon>Theileriidae</taxon>
        <taxon>Theileria</taxon>
    </lineage>
</organism>
<proteinExistence type="predicted"/>